<proteinExistence type="predicted"/>
<feature type="transmembrane region" description="Helical" evidence="6">
    <location>
        <begin position="61"/>
        <end position="82"/>
    </location>
</feature>
<dbReference type="PANTHER" id="PTHR43124:SF10">
    <property type="entry name" value="PURINE EFFLUX PUMP PBUE"/>
    <property type="match status" value="1"/>
</dbReference>
<comment type="caution">
    <text evidence="8">The sequence shown here is derived from an EMBL/GenBank/DDBJ whole genome shotgun (WGS) entry which is preliminary data.</text>
</comment>
<dbReference type="InterPro" id="IPR050189">
    <property type="entry name" value="MFS_Efflux_Transporters"/>
</dbReference>
<evidence type="ECO:0000256" key="4">
    <source>
        <dbReference type="ARBA" id="ARBA00022989"/>
    </source>
</evidence>
<feature type="transmembrane region" description="Helical" evidence="6">
    <location>
        <begin position="153"/>
        <end position="176"/>
    </location>
</feature>
<feature type="domain" description="Major facilitator superfamily (MFS) profile" evidence="7">
    <location>
        <begin position="28"/>
        <end position="404"/>
    </location>
</feature>
<feature type="transmembrane region" description="Helical" evidence="6">
    <location>
        <begin position="224"/>
        <end position="246"/>
    </location>
</feature>
<evidence type="ECO:0000313" key="9">
    <source>
        <dbReference type="Proteomes" id="UP000233766"/>
    </source>
</evidence>
<feature type="transmembrane region" description="Helical" evidence="6">
    <location>
        <begin position="182"/>
        <end position="203"/>
    </location>
</feature>
<dbReference type="RefSeq" id="WP_170112205.1">
    <property type="nucleotide sequence ID" value="NZ_PJMW01000002.1"/>
</dbReference>
<keyword evidence="9" id="KW-1185">Reference proteome</keyword>
<accession>A0A2N3VHZ4</accession>
<sequence>MPTPNPGETQVHPVTDADTGPSSIRWLPILVLALGAFCAGTDNYLVAGVLAPMAADLRVSVAGAGLFVTGYSLAYALAAPVVVTVLRVRSPRRLLLAAIALFAVVNLLAAVAWSPWVMAAARIAAGCVAGIYVPLAGAAAAGMATADRRGRALAVILGGISIATVAGVPLGVWVAGLSSWRMAFVVVAVVALLTTAGVALTVPSGDTTPVVSPRQRLAPLRHPPVWLGLAVTISGMTAGLMIFTYVGPIYAEVPAVGAGYVGALIMAHGVGAMFGLWGGSVLVDRFGARPVLLGALTIFTANLAWQPIAAHTLATTLAFVTVWGVVGWAFLPAQQHSMIAGAAPEQAPMLLSLNGSAMYLGAALGSAIGGAVIAVFGADHLWMFATGFGAISVALSLVRHKQFRSGDRRLSHAVADR</sequence>
<feature type="transmembrane region" description="Helical" evidence="6">
    <location>
        <begin position="94"/>
        <end position="113"/>
    </location>
</feature>
<reference evidence="8 9" key="1">
    <citation type="submission" date="2017-12" db="EMBL/GenBank/DDBJ databases">
        <title>Sequencing the genomes of 1000 Actinobacteria strains.</title>
        <authorList>
            <person name="Klenk H.-P."/>
        </authorList>
    </citation>
    <scope>NUCLEOTIDE SEQUENCE [LARGE SCALE GENOMIC DNA]</scope>
    <source>
        <strain evidence="8 9">DSM 44489</strain>
    </source>
</reference>
<gene>
    <name evidence="8" type="ORF">ATK86_5687</name>
</gene>
<feature type="transmembrane region" description="Helical" evidence="6">
    <location>
        <begin position="311"/>
        <end position="331"/>
    </location>
</feature>
<keyword evidence="2" id="KW-1003">Cell membrane</keyword>
<keyword evidence="5 6" id="KW-0472">Membrane</keyword>
<evidence type="ECO:0000256" key="2">
    <source>
        <dbReference type="ARBA" id="ARBA00022475"/>
    </source>
</evidence>
<comment type="subcellular location">
    <subcellularLocation>
        <location evidence="1">Cell membrane</location>
        <topology evidence="1">Multi-pass membrane protein</topology>
    </subcellularLocation>
</comment>
<dbReference type="InterPro" id="IPR036259">
    <property type="entry name" value="MFS_trans_sf"/>
</dbReference>
<feature type="transmembrane region" description="Helical" evidence="6">
    <location>
        <begin position="286"/>
        <end position="305"/>
    </location>
</feature>
<evidence type="ECO:0000256" key="6">
    <source>
        <dbReference type="SAM" id="Phobius"/>
    </source>
</evidence>
<dbReference type="PROSITE" id="PS50850">
    <property type="entry name" value="MFS"/>
    <property type="match status" value="1"/>
</dbReference>
<dbReference type="Gene3D" id="1.20.1250.20">
    <property type="entry name" value="MFS general substrate transporter like domains"/>
    <property type="match status" value="1"/>
</dbReference>
<evidence type="ECO:0000313" key="8">
    <source>
        <dbReference type="EMBL" id="PKV81224.1"/>
    </source>
</evidence>
<dbReference type="EMBL" id="PJMW01000002">
    <property type="protein sequence ID" value="PKV81224.1"/>
    <property type="molecule type" value="Genomic_DNA"/>
</dbReference>
<feature type="transmembrane region" description="Helical" evidence="6">
    <location>
        <begin position="119"/>
        <end position="141"/>
    </location>
</feature>
<feature type="transmembrane region" description="Helical" evidence="6">
    <location>
        <begin position="351"/>
        <end position="375"/>
    </location>
</feature>
<organism evidence="8 9">
    <name type="scientific">Nocardia fluminea</name>
    <dbReference type="NCBI Taxonomy" id="134984"/>
    <lineage>
        <taxon>Bacteria</taxon>
        <taxon>Bacillati</taxon>
        <taxon>Actinomycetota</taxon>
        <taxon>Actinomycetes</taxon>
        <taxon>Mycobacteriales</taxon>
        <taxon>Nocardiaceae</taxon>
        <taxon>Nocardia</taxon>
    </lineage>
</organism>
<feature type="transmembrane region" description="Helical" evidence="6">
    <location>
        <begin position="381"/>
        <end position="398"/>
    </location>
</feature>
<dbReference type="InterPro" id="IPR011701">
    <property type="entry name" value="MFS"/>
</dbReference>
<dbReference type="PANTHER" id="PTHR43124">
    <property type="entry name" value="PURINE EFFLUX PUMP PBUE"/>
    <property type="match status" value="1"/>
</dbReference>
<name>A0A2N3VHZ4_9NOCA</name>
<dbReference type="InterPro" id="IPR020846">
    <property type="entry name" value="MFS_dom"/>
</dbReference>
<dbReference type="Proteomes" id="UP000233766">
    <property type="component" value="Unassembled WGS sequence"/>
</dbReference>
<dbReference type="AlphaFoldDB" id="A0A2N3VHZ4"/>
<evidence type="ECO:0000256" key="5">
    <source>
        <dbReference type="ARBA" id="ARBA00023136"/>
    </source>
</evidence>
<dbReference type="Pfam" id="PF07690">
    <property type="entry name" value="MFS_1"/>
    <property type="match status" value="1"/>
</dbReference>
<feature type="transmembrane region" description="Helical" evidence="6">
    <location>
        <begin position="258"/>
        <end position="279"/>
    </location>
</feature>
<dbReference type="SUPFAM" id="SSF103473">
    <property type="entry name" value="MFS general substrate transporter"/>
    <property type="match status" value="1"/>
</dbReference>
<evidence type="ECO:0000259" key="7">
    <source>
        <dbReference type="PROSITE" id="PS50850"/>
    </source>
</evidence>
<feature type="transmembrane region" description="Helical" evidence="6">
    <location>
        <begin position="29"/>
        <end position="55"/>
    </location>
</feature>
<protein>
    <submittedName>
        <fullName evidence="8">Putative MFS family arabinose efflux permease</fullName>
    </submittedName>
</protein>
<keyword evidence="3 6" id="KW-0812">Transmembrane</keyword>
<dbReference type="GO" id="GO:0005886">
    <property type="term" value="C:plasma membrane"/>
    <property type="evidence" value="ECO:0007669"/>
    <property type="project" value="UniProtKB-SubCell"/>
</dbReference>
<evidence type="ECO:0000256" key="1">
    <source>
        <dbReference type="ARBA" id="ARBA00004651"/>
    </source>
</evidence>
<keyword evidence="4 6" id="KW-1133">Transmembrane helix</keyword>
<dbReference type="GO" id="GO:0022857">
    <property type="term" value="F:transmembrane transporter activity"/>
    <property type="evidence" value="ECO:0007669"/>
    <property type="project" value="InterPro"/>
</dbReference>
<evidence type="ECO:0000256" key="3">
    <source>
        <dbReference type="ARBA" id="ARBA00022692"/>
    </source>
</evidence>
<dbReference type="CDD" id="cd17324">
    <property type="entry name" value="MFS_NepI_like"/>
    <property type="match status" value="1"/>
</dbReference>